<feature type="region of interest" description="Disordered" evidence="1">
    <location>
        <begin position="62"/>
        <end position="85"/>
    </location>
</feature>
<protein>
    <submittedName>
        <fullName evidence="2">Uncharacterized protein</fullName>
    </submittedName>
</protein>
<proteinExistence type="predicted"/>
<evidence type="ECO:0000256" key="1">
    <source>
        <dbReference type="SAM" id="MobiDB-lite"/>
    </source>
</evidence>
<dbReference type="Proteomes" id="UP001497516">
    <property type="component" value="Chromosome 4"/>
</dbReference>
<organism evidence="2 3">
    <name type="scientific">Linum trigynum</name>
    <dbReference type="NCBI Taxonomy" id="586398"/>
    <lineage>
        <taxon>Eukaryota</taxon>
        <taxon>Viridiplantae</taxon>
        <taxon>Streptophyta</taxon>
        <taxon>Embryophyta</taxon>
        <taxon>Tracheophyta</taxon>
        <taxon>Spermatophyta</taxon>
        <taxon>Magnoliopsida</taxon>
        <taxon>eudicotyledons</taxon>
        <taxon>Gunneridae</taxon>
        <taxon>Pentapetalae</taxon>
        <taxon>rosids</taxon>
        <taxon>fabids</taxon>
        <taxon>Malpighiales</taxon>
        <taxon>Linaceae</taxon>
        <taxon>Linum</taxon>
    </lineage>
</organism>
<evidence type="ECO:0000313" key="2">
    <source>
        <dbReference type="EMBL" id="CAL1380270.1"/>
    </source>
</evidence>
<gene>
    <name evidence="2" type="ORF">LTRI10_LOCUS21725</name>
</gene>
<feature type="compositionally biased region" description="Polar residues" evidence="1">
    <location>
        <begin position="71"/>
        <end position="85"/>
    </location>
</feature>
<keyword evidence="3" id="KW-1185">Reference proteome</keyword>
<dbReference type="EMBL" id="OZ034817">
    <property type="protein sequence ID" value="CAL1380270.1"/>
    <property type="molecule type" value="Genomic_DNA"/>
</dbReference>
<reference evidence="2 3" key="1">
    <citation type="submission" date="2024-04" db="EMBL/GenBank/DDBJ databases">
        <authorList>
            <person name="Fracassetti M."/>
        </authorList>
    </citation>
    <scope>NUCLEOTIDE SEQUENCE [LARGE SCALE GENOMIC DNA]</scope>
</reference>
<evidence type="ECO:0000313" key="3">
    <source>
        <dbReference type="Proteomes" id="UP001497516"/>
    </source>
</evidence>
<accession>A0AAV2E3Y7</accession>
<sequence>MRNKRYHSLVSRTELGWALARAMVAPYLEDYEAYPKVIGGWKACSRWRPSKADLRILKSNAEEEVEPGIDSSASDGTSSGRLSIGEQTQRTVEIIECNTTHLEAWRLWMDTSDPTEAAKALEAMEMMEKSISSIATHHVSVVVDHSGY</sequence>
<dbReference type="AlphaFoldDB" id="A0AAV2E3Y7"/>
<name>A0AAV2E3Y7_9ROSI</name>